<accession>A0A0P9FJ76</accession>
<protein>
    <submittedName>
        <fullName evidence="1">Uncharacterized protein</fullName>
    </submittedName>
</protein>
<evidence type="ECO:0000313" key="1">
    <source>
        <dbReference type="EMBL" id="KPV53174.1"/>
    </source>
</evidence>
<dbReference type="EMBL" id="LJCR01000322">
    <property type="protein sequence ID" value="KPV53174.1"/>
    <property type="molecule type" value="Genomic_DNA"/>
</dbReference>
<evidence type="ECO:0000313" key="2">
    <source>
        <dbReference type="Proteomes" id="UP000050509"/>
    </source>
</evidence>
<name>A0A0P9FJ76_9CHLR</name>
<dbReference type="Proteomes" id="UP000050509">
    <property type="component" value="Unassembled WGS sequence"/>
</dbReference>
<comment type="caution">
    <text evidence="1">The sequence shown here is derived from an EMBL/GenBank/DDBJ whole genome shotgun (WGS) entry which is preliminary data.</text>
</comment>
<sequence>MYPFRGGLFDGAAFFVAIKEKEKFVIDEYAANCCSICGCSVSGSVRGIPRYFCAEDYKAFEEDIIGKAPWVTFLRLQESRRRKRRTRRIDGGVPAPLSYEQMVALGRL</sequence>
<proteinExistence type="predicted"/>
<gene>
    <name evidence="1" type="ORF">SE17_11140</name>
</gene>
<organism evidence="1 2">
    <name type="scientific">Kouleothrix aurantiaca</name>
    <dbReference type="NCBI Taxonomy" id="186479"/>
    <lineage>
        <taxon>Bacteria</taxon>
        <taxon>Bacillati</taxon>
        <taxon>Chloroflexota</taxon>
        <taxon>Chloroflexia</taxon>
        <taxon>Chloroflexales</taxon>
        <taxon>Roseiflexineae</taxon>
        <taxon>Roseiflexaceae</taxon>
        <taxon>Kouleothrix</taxon>
    </lineage>
</organism>
<keyword evidence="2" id="KW-1185">Reference proteome</keyword>
<dbReference type="AlphaFoldDB" id="A0A0P9FJ76"/>
<reference evidence="1 2" key="1">
    <citation type="submission" date="2015-09" db="EMBL/GenBank/DDBJ databases">
        <title>Draft genome sequence of Kouleothrix aurantiaca JCM 19913.</title>
        <authorList>
            <person name="Hemp J."/>
        </authorList>
    </citation>
    <scope>NUCLEOTIDE SEQUENCE [LARGE SCALE GENOMIC DNA]</scope>
    <source>
        <strain evidence="1 2">COM-B</strain>
    </source>
</reference>